<evidence type="ECO:0000256" key="1">
    <source>
        <dbReference type="SAM" id="MobiDB-lite"/>
    </source>
</evidence>
<sequence>MFKKLVMLIMASMLVFSFTVPTLVEAKSSYKAPRKSYTPTEQQKAPANNVSKNEPSSSTTKTPGAATPTKKPGFFSGGLMKGLLIGGMAGLLFGGLFGGMGILGNILGLLVNVLAVVVLIVVVVKVISFFRNRKKTNQDNPRY</sequence>
<feature type="transmembrane region" description="Helical" evidence="2">
    <location>
        <begin position="6"/>
        <end position="24"/>
    </location>
</feature>
<dbReference type="PANTHER" id="PTHR41542:SF1">
    <property type="entry name" value="BLL5807 PROTEIN"/>
    <property type="match status" value="1"/>
</dbReference>
<keyword evidence="2" id="KW-0812">Transmembrane</keyword>
<comment type="caution">
    <text evidence="3">The sequence shown here is derived from an EMBL/GenBank/DDBJ whole genome shotgun (WGS) entry which is preliminary data.</text>
</comment>
<evidence type="ECO:0008006" key="5">
    <source>
        <dbReference type="Google" id="ProtNLM"/>
    </source>
</evidence>
<evidence type="ECO:0000256" key="2">
    <source>
        <dbReference type="SAM" id="Phobius"/>
    </source>
</evidence>
<dbReference type="RefSeq" id="WP_189016024.1">
    <property type="nucleotide sequence ID" value="NZ_BMHE01000031.1"/>
</dbReference>
<reference evidence="4" key="1">
    <citation type="journal article" date="2019" name="Int. J. Syst. Evol. Microbiol.">
        <title>The Global Catalogue of Microorganisms (GCM) 10K type strain sequencing project: providing services to taxonomists for standard genome sequencing and annotation.</title>
        <authorList>
            <consortium name="The Broad Institute Genomics Platform"/>
            <consortium name="The Broad Institute Genome Sequencing Center for Infectious Disease"/>
            <person name="Wu L."/>
            <person name="Ma J."/>
        </authorList>
    </citation>
    <scope>NUCLEOTIDE SEQUENCE [LARGE SCALE GENOMIC DNA]</scope>
    <source>
        <strain evidence="4">CGMCC 1.15043</strain>
    </source>
</reference>
<feature type="transmembrane region" description="Helical" evidence="2">
    <location>
        <begin position="109"/>
        <end position="130"/>
    </location>
</feature>
<gene>
    <name evidence="3" type="ORF">GCM10008018_48790</name>
</gene>
<organism evidence="3 4">
    <name type="scientific">Paenibacillus marchantiophytorum</name>
    <dbReference type="NCBI Taxonomy" id="1619310"/>
    <lineage>
        <taxon>Bacteria</taxon>
        <taxon>Bacillati</taxon>
        <taxon>Bacillota</taxon>
        <taxon>Bacilli</taxon>
        <taxon>Bacillales</taxon>
        <taxon>Paenibacillaceae</taxon>
        <taxon>Paenibacillus</taxon>
    </lineage>
</organism>
<feature type="region of interest" description="Disordered" evidence="1">
    <location>
        <begin position="35"/>
        <end position="70"/>
    </location>
</feature>
<accession>A0ABQ1F266</accession>
<feature type="compositionally biased region" description="Low complexity" evidence="1">
    <location>
        <begin position="55"/>
        <end position="70"/>
    </location>
</feature>
<keyword evidence="2" id="KW-0472">Membrane</keyword>
<evidence type="ECO:0000313" key="4">
    <source>
        <dbReference type="Proteomes" id="UP000615455"/>
    </source>
</evidence>
<dbReference type="Proteomes" id="UP000615455">
    <property type="component" value="Unassembled WGS sequence"/>
</dbReference>
<dbReference type="PANTHER" id="PTHR41542">
    <property type="entry name" value="BLL5807 PROTEIN"/>
    <property type="match status" value="1"/>
</dbReference>
<dbReference type="EMBL" id="BMHE01000031">
    <property type="protein sequence ID" value="GFZ96610.1"/>
    <property type="molecule type" value="Genomic_DNA"/>
</dbReference>
<feature type="compositionally biased region" description="Polar residues" evidence="1">
    <location>
        <begin position="37"/>
        <end position="54"/>
    </location>
</feature>
<name>A0ABQ1F266_9BACL</name>
<feature type="transmembrane region" description="Helical" evidence="2">
    <location>
        <begin position="83"/>
        <end position="103"/>
    </location>
</feature>
<evidence type="ECO:0000313" key="3">
    <source>
        <dbReference type="EMBL" id="GFZ96610.1"/>
    </source>
</evidence>
<keyword evidence="4" id="KW-1185">Reference proteome</keyword>
<proteinExistence type="predicted"/>
<keyword evidence="2" id="KW-1133">Transmembrane helix</keyword>
<protein>
    <recommendedName>
        <fullName evidence="5">Preprotein translocase subunit Tim44</fullName>
    </recommendedName>
</protein>